<dbReference type="GO" id="GO:0019509">
    <property type="term" value="P:L-methionine salvage from methylthioadenosine"/>
    <property type="evidence" value="ECO:0007669"/>
    <property type="project" value="UniProtKB-UniRule"/>
</dbReference>
<feature type="site" description="Transition state stabilizer" evidence="5">
    <location>
        <position position="158"/>
    </location>
</feature>
<organism evidence="6 7">
    <name type="scientific">Onishia taeanensis</name>
    <dbReference type="NCBI Taxonomy" id="284577"/>
    <lineage>
        <taxon>Bacteria</taxon>
        <taxon>Pseudomonadati</taxon>
        <taxon>Pseudomonadota</taxon>
        <taxon>Gammaproteobacteria</taxon>
        <taxon>Oceanospirillales</taxon>
        <taxon>Halomonadaceae</taxon>
        <taxon>Onishia</taxon>
    </lineage>
</organism>
<gene>
    <name evidence="5" type="primary">mtnA</name>
    <name evidence="6" type="ORF">BCL93_107114</name>
</gene>
<dbReference type="PANTHER" id="PTHR43475:SF1">
    <property type="entry name" value="METHYLTHIORIBOSE-1-PHOSPHATE ISOMERASE"/>
    <property type="match status" value="1"/>
</dbReference>
<dbReference type="Pfam" id="PF01008">
    <property type="entry name" value="IF-2B"/>
    <property type="match status" value="1"/>
</dbReference>
<dbReference type="InterPro" id="IPR011559">
    <property type="entry name" value="Initiation_fac_2B_a/b/d"/>
</dbReference>
<dbReference type="SUPFAM" id="SSF100950">
    <property type="entry name" value="NagB/RpiA/CoA transferase-like"/>
    <property type="match status" value="1"/>
</dbReference>
<dbReference type="AlphaFoldDB" id="A0A328XRL4"/>
<dbReference type="EC" id="5.3.1.23" evidence="5"/>
<evidence type="ECO:0000256" key="4">
    <source>
        <dbReference type="ARBA" id="ARBA00058145"/>
    </source>
</evidence>
<evidence type="ECO:0000256" key="3">
    <source>
        <dbReference type="ARBA" id="ARBA00051169"/>
    </source>
</evidence>
<feature type="active site" description="Proton donor" evidence="5">
    <location>
        <position position="238"/>
    </location>
</feature>
<feature type="binding site" evidence="5">
    <location>
        <position position="197"/>
    </location>
    <ligand>
        <name>substrate</name>
    </ligand>
</feature>
<dbReference type="InterPro" id="IPR000649">
    <property type="entry name" value="IF-2B-related"/>
</dbReference>
<comment type="caution">
    <text evidence="6">The sequence shown here is derived from an EMBL/GenBank/DDBJ whole genome shotgun (WGS) entry which is preliminary data.</text>
</comment>
<comment type="similarity">
    <text evidence="5">Belongs to the EIF-2B alpha/beta/delta subunits family. MtnA subfamily.</text>
</comment>
<dbReference type="HAMAP" id="MF_01678">
    <property type="entry name" value="Salvage_MtnA"/>
    <property type="match status" value="1"/>
</dbReference>
<comment type="catalytic activity">
    <reaction evidence="3">
        <text>5-(methylsulfanyl)-alpha-D-ribose 1-phosphate = 5-(methylsulfanyl)-D-ribulose 1-phosphate</text>
        <dbReference type="Rhea" id="RHEA:19989"/>
        <dbReference type="ChEBI" id="CHEBI:58533"/>
        <dbReference type="ChEBI" id="CHEBI:58548"/>
        <dbReference type="EC" id="5.3.1.23"/>
    </reaction>
    <physiologicalReaction direction="left-to-right" evidence="3">
        <dbReference type="Rhea" id="RHEA:19990"/>
    </physiologicalReaction>
</comment>
<feature type="binding site" evidence="5">
    <location>
        <position position="89"/>
    </location>
    <ligand>
        <name>substrate</name>
    </ligand>
</feature>
<evidence type="ECO:0000313" key="6">
    <source>
        <dbReference type="EMBL" id="RAR60310.1"/>
    </source>
</evidence>
<dbReference type="NCBIfam" id="TIGR00524">
    <property type="entry name" value="eIF-2B_rel"/>
    <property type="match status" value="1"/>
</dbReference>
<dbReference type="PANTHER" id="PTHR43475">
    <property type="entry name" value="METHYLTHIORIBOSE-1-PHOSPHATE ISOMERASE"/>
    <property type="match status" value="1"/>
</dbReference>
<protein>
    <recommendedName>
        <fullName evidence="5">Methylthioribose-1-phosphate isomerase</fullName>
        <shortName evidence="5">M1Pi</shortName>
        <shortName evidence="5">MTR-1-P isomerase</shortName>
        <ecNumber evidence="5">5.3.1.23</ecNumber>
    </recommendedName>
    <alternativeName>
        <fullName evidence="5">S-methyl-5-thioribose-1-phosphate isomerase</fullName>
    </alternativeName>
</protein>
<reference evidence="6 7" key="1">
    <citation type="submission" date="2018-06" db="EMBL/GenBank/DDBJ databases">
        <title>Comparative analysis of microorganisms from saline springs in Andes Mountain Range, Colombia.</title>
        <authorList>
            <person name="Rubin E."/>
        </authorList>
    </citation>
    <scope>NUCLEOTIDE SEQUENCE [LARGE SCALE GENOMIC DNA]</scope>
    <source>
        <strain evidence="6 7">USBA-857</strain>
    </source>
</reference>
<dbReference type="NCBIfam" id="TIGR00512">
    <property type="entry name" value="salvage_mtnA"/>
    <property type="match status" value="1"/>
</dbReference>
<dbReference type="RefSeq" id="WP_181463083.1">
    <property type="nucleotide sequence ID" value="NZ_QLSX01000007.1"/>
</dbReference>
<dbReference type="FunFam" id="3.40.50.10470:FF:000006">
    <property type="entry name" value="Methylthioribose-1-phosphate isomerase"/>
    <property type="match status" value="1"/>
</dbReference>
<accession>A0A328XRL4</accession>
<dbReference type="Gene3D" id="1.20.120.420">
    <property type="entry name" value="translation initiation factor eif-2b, domain 1"/>
    <property type="match status" value="1"/>
</dbReference>
<feature type="binding site" evidence="5">
    <location>
        <begin position="49"/>
        <end position="51"/>
    </location>
    <ligand>
        <name>substrate</name>
    </ligand>
</feature>
<dbReference type="EMBL" id="QLSX01000007">
    <property type="protein sequence ID" value="RAR60310.1"/>
    <property type="molecule type" value="Genomic_DNA"/>
</dbReference>
<dbReference type="InterPro" id="IPR005251">
    <property type="entry name" value="IF-M1Pi"/>
</dbReference>
<dbReference type="InterPro" id="IPR042529">
    <property type="entry name" value="IF_2B-like_C"/>
</dbReference>
<dbReference type="InterPro" id="IPR037171">
    <property type="entry name" value="NagB/RpiA_transferase-like"/>
</dbReference>
<dbReference type="Gene3D" id="3.40.50.10470">
    <property type="entry name" value="Translation initiation factor eif-2b, domain 2"/>
    <property type="match status" value="1"/>
</dbReference>
<evidence type="ECO:0000256" key="5">
    <source>
        <dbReference type="HAMAP-Rule" id="MF_01678"/>
    </source>
</evidence>
<comment type="function">
    <text evidence="4">Catalyzes the interconversion of methylthioribose-1-phosphate (MTR-1-P) into methylthioribulose-1-phosphate (MTRu-1-P). Also catalyzes the interconversion of 5-deoxyribose 1-phosphate and 5-deoxyribulose 1-phosphate. Part of a bifunctional DHAP-shunt salvage pathway for SAM by-products.</text>
</comment>
<dbReference type="UniPathway" id="UPA00904">
    <property type="reaction ID" value="UER00874"/>
</dbReference>
<dbReference type="FunFam" id="1.20.120.420:FF:000003">
    <property type="entry name" value="Methylthioribose-1-phosphate isomerase"/>
    <property type="match status" value="1"/>
</dbReference>
<proteinExistence type="inferred from homology"/>
<dbReference type="Proteomes" id="UP000249700">
    <property type="component" value="Unassembled WGS sequence"/>
</dbReference>
<feature type="binding site" evidence="5">
    <location>
        <begin position="248"/>
        <end position="249"/>
    </location>
    <ligand>
        <name>substrate</name>
    </ligand>
</feature>
<keyword evidence="5" id="KW-0028">Amino-acid biosynthesis</keyword>
<dbReference type="GO" id="GO:0046523">
    <property type="term" value="F:S-methyl-5-thioribose-1-phosphate isomerase activity"/>
    <property type="evidence" value="ECO:0007669"/>
    <property type="project" value="UniProtKB-UniRule"/>
</dbReference>
<evidence type="ECO:0000313" key="7">
    <source>
        <dbReference type="Proteomes" id="UP000249700"/>
    </source>
</evidence>
<sequence>MTAHLTPIRWCNDDSLELLDQRWLPSRRETLRIDSAEAAAEAITAMVVRGAPAIGITAAYGVVLAARQASGPDWPATLDAAMARLAASRPTAINLFWALERMRAVVTAHRHAVAPPVETLLETARDIQRQDLADCLAMGEYGADLLAREAPKAVMTHCNTGALATGGHGTALGVIRSGWARGLITHVHANETRPWLQGARLTAWELAEERIPVTLAVDSAASLLMARGDIGWLIVGADRVTANGDVANKIGTLALAVQARHFGVKVMVVAPTGTFDASLESGADIPIETRDARELTHQGERAVAPDGIDIYNPVFDVTPAGLIDAIVSEKGVIESPNRASLAAWLGEASRGGSA</sequence>
<dbReference type="InterPro" id="IPR027363">
    <property type="entry name" value="M1Pi_N"/>
</dbReference>
<keyword evidence="5" id="KW-0486">Methionine biosynthesis</keyword>
<dbReference type="NCBIfam" id="NF004326">
    <property type="entry name" value="PRK05720.1"/>
    <property type="match status" value="1"/>
</dbReference>
<comment type="pathway">
    <text evidence="5">Amino-acid biosynthesis; L-methionine biosynthesis via salvage pathway; L-methionine from S-methyl-5-thio-alpha-D-ribose 1-phosphate: step 1/6.</text>
</comment>
<keyword evidence="1 5" id="KW-0413">Isomerase</keyword>
<name>A0A328XRL4_9GAMM</name>
<evidence type="ECO:0000256" key="2">
    <source>
        <dbReference type="ARBA" id="ARBA00050906"/>
    </source>
</evidence>
<comment type="catalytic activity">
    <reaction evidence="2">
        <text>5-deoxy-alpha-D-ribose 1-phosphate = 5-deoxy-D-ribulose 1-phosphate</text>
        <dbReference type="Rhea" id="RHEA:61296"/>
        <dbReference type="ChEBI" id="CHEBI:58749"/>
        <dbReference type="ChEBI" id="CHEBI:144504"/>
    </reaction>
    <physiologicalReaction direction="left-to-right" evidence="2">
        <dbReference type="Rhea" id="RHEA:61297"/>
    </physiologicalReaction>
</comment>
<evidence type="ECO:0000256" key="1">
    <source>
        <dbReference type="ARBA" id="ARBA00023235"/>
    </source>
</evidence>